<feature type="transmembrane region" description="Helical" evidence="1">
    <location>
        <begin position="112"/>
        <end position="136"/>
    </location>
</feature>
<dbReference type="Proteomes" id="UP001642360">
    <property type="component" value="Unassembled WGS sequence"/>
</dbReference>
<sequence>MSCTWLSPCFRTKYKYSPLNSSTTHSHSPLSLTPLSLSVFSHSKSIEVAKKNFMGKTGLFDLEKQFAFYGAYHTNPVNILIHMLFVWPIFFTFIVLFYFLPPFFNLSQIGFLYTHGLVLNFGFFFALTYALFYVFLDKKAGSLAALLCLACWVLGSSLANHLGFSLAWKVRSLLFHLVFSLLGDCRKWYGGWEDCQSCYGCKGLLKVGMGFGVLLSLGMSVKGLPALRTRVWVYNQRWVWGFGELLALGGSVKARHGASRSVKLGHGRGGLLELGPGGRGYRGLKGNYLLFNGCFLSINAGAPPNPPHTHMQKVIGHGIFEKRAPDVVDNFAQALLMVPFLVLLEVLQTFFGYEPYPGFNASVKAMKEAEIYEWQRKTQKKIT</sequence>
<evidence type="ECO:0000256" key="1">
    <source>
        <dbReference type="SAM" id="Phobius"/>
    </source>
</evidence>
<accession>A0ABC8SUR1</accession>
<keyword evidence="1" id="KW-1133">Transmembrane helix</keyword>
<name>A0ABC8SUR1_9AQUA</name>
<dbReference type="PANTHER" id="PTHR28026:SF9">
    <property type="entry name" value="2-HYDROXY-PALMITIC ACID DIOXYGENASE MPO1"/>
    <property type="match status" value="1"/>
</dbReference>
<keyword evidence="1" id="KW-0812">Transmembrane</keyword>
<protein>
    <submittedName>
        <fullName evidence="2">Uncharacterized protein</fullName>
    </submittedName>
</protein>
<dbReference type="InterPro" id="IPR009305">
    <property type="entry name" value="Mpo1-like"/>
</dbReference>
<gene>
    <name evidence="2" type="ORF">ILEXP_LOCUS27319</name>
</gene>
<comment type="caution">
    <text evidence="2">The sequence shown here is derived from an EMBL/GenBank/DDBJ whole genome shotgun (WGS) entry which is preliminary data.</text>
</comment>
<feature type="transmembrane region" description="Helical" evidence="1">
    <location>
        <begin position="143"/>
        <end position="168"/>
    </location>
</feature>
<dbReference type="AlphaFoldDB" id="A0ABC8SUR1"/>
<keyword evidence="1" id="KW-0472">Membrane</keyword>
<dbReference type="EMBL" id="CAUOFW020003225">
    <property type="protein sequence ID" value="CAK9158653.1"/>
    <property type="molecule type" value="Genomic_DNA"/>
</dbReference>
<reference evidence="2 3" key="1">
    <citation type="submission" date="2024-02" db="EMBL/GenBank/DDBJ databases">
        <authorList>
            <person name="Vignale AGUSTIN F."/>
            <person name="Sosa J E."/>
            <person name="Modenutti C."/>
        </authorList>
    </citation>
    <scope>NUCLEOTIDE SEQUENCE [LARGE SCALE GENOMIC DNA]</scope>
</reference>
<keyword evidence="3" id="KW-1185">Reference proteome</keyword>
<dbReference type="PANTHER" id="PTHR28026">
    <property type="entry name" value="DUF962 DOMAIN PROTEIN (AFU_ORTHOLOGUE AFUA_8G05310)"/>
    <property type="match status" value="1"/>
</dbReference>
<evidence type="ECO:0000313" key="3">
    <source>
        <dbReference type="Proteomes" id="UP001642360"/>
    </source>
</evidence>
<proteinExistence type="predicted"/>
<evidence type="ECO:0000313" key="2">
    <source>
        <dbReference type="EMBL" id="CAK9158653.1"/>
    </source>
</evidence>
<organism evidence="2 3">
    <name type="scientific">Ilex paraguariensis</name>
    <name type="common">yerba mate</name>
    <dbReference type="NCBI Taxonomy" id="185542"/>
    <lineage>
        <taxon>Eukaryota</taxon>
        <taxon>Viridiplantae</taxon>
        <taxon>Streptophyta</taxon>
        <taxon>Embryophyta</taxon>
        <taxon>Tracheophyta</taxon>
        <taxon>Spermatophyta</taxon>
        <taxon>Magnoliopsida</taxon>
        <taxon>eudicotyledons</taxon>
        <taxon>Gunneridae</taxon>
        <taxon>Pentapetalae</taxon>
        <taxon>asterids</taxon>
        <taxon>campanulids</taxon>
        <taxon>Aquifoliales</taxon>
        <taxon>Aquifoliaceae</taxon>
        <taxon>Ilex</taxon>
    </lineage>
</organism>
<dbReference type="Pfam" id="PF06127">
    <property type="entry name" value="Mpo1-like"/>
    <property type="match status" value="1"/>
</dbReference>
<feature type="transmembrane region" description="Helical" evidence="1">
    <location>
        <begin position="79"/>
        <end position="100"/>
    </location>
</feature>